<feature type="chain" id="PRO_5022668605" evidence="3">
    <location>
        <begin position="30"/>
        <end position="688"/>
    </location>
</feature>
<dbReference type="OrthoDB" id="9763613at2"/>
<name>A0A5C5ZBP7_9BACT</name>
<keyword evidence="7" id="KW-1185">Reference proteome</keyword>
<gene>
    <name evidence="6" type="ORF">CA13_57580</name>
</gene>
<proteinExistence type="inferred from homology"/>
<feature type="domain" description="3-keto-alpha-glucoside-1,2-lyase/3-keto-2-hydroxy-glucal hydratase" evidence="5">
    <location>
        <begin position="506"/>
        <end position="678"/>
    </location>
</feature>
<dbReference type="EC" id="3.1.6.1" evidence="6"/>
<evidence type="ECO:0000259" key="5">
    <source>
        <dbReference type="Pfam" id="PF06439"/>
    </source>
</evidence>
<keyword evidence="2 6" id="KW-0378">Hydrolase</keyword>
<evidence type="ECO:0000313" key="7">
    <source>
        <dbReference type="Proteomes" id="UP000315010"/>
    </source>
</evidence>
<evidence type="ECO:0000256" key="3">
    <source>
        <dbReference type="SAM" id="SignalP"/>
    </source>
</evidence>
<feature type="domain" description="Sulfatase N-terminal" evidence="4">
    <location>
        <begin position="38"/>
        <end position="329"/>
    </location>
</feature>
<dbReference type="RefSeq" id="WP_146401924.1">
    <property type="nucleotide sequence ID" value="NZ_SJPJ01000001.1"/>
</dbReference>
<evidence type="ECO:0000256" key="1">
    <source>
        <dbReference type="ARBA" id="ARBA00008779"/>
    </source>
</evidence>
<dbReference type="Gene3D" id="2.60.120.560">
    <property type="entry name" value="Exo-inulinase, domain 1"/>
    <property type="match status" value="1"/>
</dbReference>
<evidence type="ECO:0000259" key="4">
    <source>
        <dbReference type="Pfam" id="PF00884"/>
    </source>
</evidence>
<evidence type="ECO:0000256" key="2">
    <source>
        <dbReference type="ARBA" id="ARBA00022801"/>
    </source>
</evidence>
<dbReference type="Pfam" id="PF06439">
    <property type="entry name" value="3keto-disac_hyd"/>
    <property type="match status" value="1"/>
</dbReference>
<dbReference type="InterPro" id="IPR050738">
    <property type="entry name" value="Sulfatase"/>
</dbReference>
<accession>A0A5C5ZBP7</accession>
<feature type="signal peptide" evidence="3">
    <location>
        <begin position="1"/>
        <end position="29"/>
    </location>
</feature>
<keyword evidence="3" id="KW-0732">Signal</keyword>
<comment type="similarity">
    <text evidence="1">Belongs to the sulfatase family.</text>
</comment>
<dbReference type="GO" id="GO:0004065">
    <property type="term" value="F:arylsulfatase activity"/>
    <property type="evidence" value="ECO:0007669"/>
    <property type="project" value="UniProtKB-EC"/>
</dbReference>
<reference evidence="6 7" key="1">
    <citation type="submission" date="2019-02" db="EMBL/GenBank/DDBJ databases">
        <title>Deep-cultivation of Planctomycetes and their phenomic and genomic characterization uncovers novel biology.</title>
        <authorList>
            <person name="Wiegand S."/>
            <person name="Jogler M."/>
            <person name="Boedeker C."/>
            <person name="Pinto D."/>
            <person name="Vollmers J."/>
            <person name="Rivas-Marin E."/>
            <person name="Kohn T."/>
            <person name="Peeters S.H."/>
            <person name="Heuer A."/>
            <person name="Rast P."/>
            <person name="Oberbeckmann S."/>
            <person name="Bunk B."/>
            <person name="Jeske O."/>
            <person name="Meyerdierks A."/>
            <person name="Storesund J.E."/>
            <person name="Kallscheuer N."/>
            <person name="Luecker S."/>
            <person name="Lage O.M."/>
            <person name="Pohl T."/>
            <person name="Merkel B.J."/>
            <person name="Hornburger P."/>
            <person name="Mueller R.-W."/>
            <person name="Bruemmer F."/>
            <person name="Labrenz M."/>
            <person name="Spormann A.M."/>
            <person name="Op Den Camp H."/>
            <person name="Overmann J."/>
            <person name="Amann R."/>
            <person name="Jetten M.S.M."/>
            <person name="Mascher T."/>
            <person name="Medema M.H."/>
            <person name="Devos D.P."/>
            <person name="Kaster A.-K."/>
            <person name="Ovreas L."/>
            <person name="Rohde M."/>
            <person name="Galperin M.Y."/>
            <person name="Jogler C."/>
        </authorList>
    </citation>
    <scope>NUCLEOTIDE SEQUENCE [LARGE SCALE GENOMIC DNA]</scope>
    <source>
        <strain evidence="6 7">CA13</strain>
    </source>
</reference>
<dbReference type="InterPro" id="IPR017850">
    <property type="entry name" value="Alkaline_phosphatase_core_sf"/>
</dbReference>
<dbReference type="CDD" id="cd16027">
    <property type="entry name" value="SGSH"/>
    <property type="match status" value="1"/>
</dbReference>
<protein>
    <submittedName>
        <fullName evidence="6">Arylsulfatase</fullName>
        <ecNumber evidence="6">3.1.6.1</ecNumber>
    </submittedName>
</protein>
<dbReference type="SUPFAM" id="SSF53649">
    <property type="entry name" value="Alkaline phosphatase-like"/>
    <property type="match status" value="1"/>
</dbReference>
<dbReference type="InterPro" id="IPR000917">
    <property type="entry name" value="Sulfatase_N"/>
</dbReference>
<dbReference type="Proteomes" id="UP000315010">
    <property type="component" value="Unassembled WGS sequence"/>
</dbReference>
<evidence type="ECO:0000313" key="6">
    <source>
        <dbReference type="EMBL" id="TWT84281.1"/>
    </source>
</evidence>
<dbReference type="PANTHER" id="PTHR42693:SF53">
    <property type="entry name" value="ENDO-4-O-SULFATASE"/>
    <property type="match status" value="1"/>
</dbReference>
<dbReference type="InterPro" id="IPR010496">
    <property type="entry name" value="AL/BT2_dom"/>
</dbReference>
<dbReference type="Pfam" id="PF00884">
    <property type="entry name" value="Sulfatase"/>
    <property type="match status" value="1"/>
</dbReference>
<organism evidence="6 7">
    <name type="scientific">Novipirellula herctigrandis</name>
    <dbReference type="NCBI Taxonomy" id="2527986"/>
    <lineage>
        <taxon>Bacteria</taxon>
        <taxon>Pseudomonadati</taxon>
        <taxon>Planctomycetota</taxon>
        <taxon>Planctomycetia</taxon>
        <taxon>Pirellulales</taxon>
        <taxon>Pirellulaceae</taxon>
        <taxon>Novipirellula</taxon>
    </lineage>
</organism>
<dbReference type="EMBL" id="SJPJ01000001">
    <property type="protein sequence ID" value="TWT84281.1"/>
    <property type="molecule type" value="Genomic_DNA"/>
</dbReference>
<sequence length="688" mass="77709" precursor="true">MNIFSQNARLSLLSIVVLFSLSLSAIANAVENRAKPQPNILWIVGENLKLDLGCYGAKNVKTPALDGLAEKGVRYTHVFSTSPVCAPSRSAFFVGMYQTTTDTHNMRSHREDGYRLPEGVRPITHRLKDVGYFTGNIATMGEEQVGSGKLDLNFVEEGKLYDTDKWEDLKGNQPFFAQINTLEAEYDIYDRQTWKQPRVQWKGEKTHEQIATVDNVTPPPYYPDHPLVKKEWARYLNSVSGMDKTIGRVLAQLEKDGLADNTIIMFFGDNGRIEPRGIHWCYDTGLHVPMIIRWPRNFPAPNNYQAGAVNDQVISLIDITPTTLGFAGIARPLGMQGRVFMGDRLGPERQYAFSARDRIDETVNRIRSVRGKKYHYLRNYFPERHFTSLNRYKEKCFPIKPLMRQLMAEGKLSGPAAALMAPTVPEEQLFDTEKDPHEINNLAGSNNPEHQKTLIQMRAALSVWMVETQDQGVFPEPEEVVAPFEKEMHDWFGTPSWHSSKNANGTPLFDGKTLSGWSTDTEGEVSVVDGELHILAGKNLWLVHEETFDDFELTVDVFMPDDTYNSGIGFHCENDKKLKGYQCEIEGDDSGMIYAIGSGWVWPKDTEARAKFATDYTGTFKPGAWNTFRIRCEGTRIQVWINDIVITDVQDDVYRSGSIALQHHGKGGVHRFRNVRIKTLGSDGAAPK</sequence>
<dbReference type="Gene3D" id="3.40.720.10">
    <property type="entry name" value="Alkaline Phosphatase, subunit A"/>
    <property type="match status" value="1"/>
</dbReference>
<dbReference type="AlphaFoldDB" id="A0A5C5ZBP7"/>
<dbReference type="PANTHER" id="PTHR42693">
    <property type="entry name" value="ARYLSULFATASE FAMILY MEMBER"/>
    <property type="match status" value="1"/>
</dbReference>
<comment type="caution">
    <text evidence="6">The sequence shown here is derived from an EMBL/GenBank/DDBJ whole genome shotgun (WGS) entry which is preliminary data.</text>
</comment>